<organism evidence="2 3">
    <name type="scientific">Streptomyces rubellomurinus (strain ATCC 31215)</name>
    <dbReference type="NCBI Taxonomy" id="359131"/>
    <lineage>
        <taxon>Bacteria</taxon>
        <taxon>Bacillati</taxon>
        <taxon>Actinomycetota</taxon>
        <taxon>Actinomycetes</taxon>
        <taxon>Kitasatosporales</taxon>
        <taxon>Streptomycetaceae</taxon>
        <taxon>Streptomyces</taxon>
    </lineage>
</organism>
<feature type="region of interest" description="Disordered" evidence="1">
    <location>
        <begin position="221"/>
        <end position="240"/>
    </location>
</feature>
<dbReference type="PATRIC" id="fig|359131.3.peg.3315"/>
<sequence length="240" mass="26570">MCTCFDQSRVASRRRVRFHNDRQDTSSSAWQHFLALIEEAAADGREVFRPLVDLSPQERRQIVTLPPTVAKLTAVKHFILYGSNLVRIPPEIGAMTSLQEFTPYTSYRLHWFPYELTRCPSLKRSTVSTRALYGNEKLRPPFPSLRSGRASTGAFGLGDVEPGEWGATSISACSVCDRSLEGIEIHQVWISLRVATDVLPLLVNACSEACVQALPTPPEDYVRTPHVGGPGITQPAGDYA</sequence>
<dbReference type="InterPro" id="IPR032675">
    <property type="entry name" value="LRR_dom_sf"/>
</dbReference>
<evidence type="ECO:0000256" key="1">
    <source>
        <dbReference type="SAM" id="MobiDB-lite"/>
    </source>
</evidence>
<reference evidence="2 3" key="1">
    <citation type="submission" date="2015-02" db="EMBL/GenBank/DDBJ databases">
        <authorList>
            <person name="Ju K.-S."/>
            <person name="Doroghazi J.R."/>
            <person name="Metcalf W."/>
        </authorList>
    </citation>
    <scope>NUCLEOTIDE SEQUENCE [LARGE SCALE GENOMIC DNA]</scope>
    <source>
        <strain evidence="2 3">ATCC 31215</strain>
    </source>
</reference>
<dbReference type="Proteomes" id="UP000033699">
    <property type="component" value="Unassembled WGS sequence"/>
</dbReference>
<dbReference type="Gene3D" id="3.80.10.10">
    <property type="entry name" value="Ribonuclease Inhibitor"/>
    <property type="match status" value="1"/>
</dbReference>
<evidence type="ECO:0000313" key="3">
    <source>
        <dbReference type="Proteomes" id="UP000033699"/>
    </source>
</evidence>
<accession>A0A0F2TEC3</accession>
<protein>
    <recommendedName>
        <fullName evidence="4">Leucine-rich repeat domain-containing protein</fullName>
    </recommendedName>
</protein>
<gene>
    <name evidence="2" type="ORF">VM95_14975</name>
</gene>
<evidence type="ECO:0008006" key="4">
    <source>
        <dbReference type="Google" id="ProtNLM"/>
    </source>
</evidence>
<keyword evidence="3" id="KW-1185">Reference proteome</keyword>
<dbReference type="AlphaFoldDB" id="A0A0F2TEC3"/>
<dbReference type="OrthoDB" id="3513522at2"/>
<name>A0A0F2TEC3_STRR3</name>
<comment type="caution">
    <text evidence="2">The sequence shown here is derived from an EMBL/GenBank/DDBJ whole genome shotgun (WGS) entry which is preliminary data.</text>
</comment>
<evidence type="ECO:0000313" key="2">
    <source>
        <dbReference type="EMBL" id="KJS61489.1"/>
    </source>
</evidence>
<dbReference type="EMBL" id="JZKH01000026">
    <property type="protein sequence ID" value="KJS61489.1"/>
    <property type="molecule type" value="Genomic_DNA"/>
</dbReference>
<dbReference type="SUPFAM" id="SSF52058">
    <property type="entry name" value="L domain-like"/>
    <property type="match status" value="1"/>
</dbReference>
<proteinExistence type="predicted"/>